<comment type="catalytic activity">
    <reaction evidence="8">
        <text>a 5,6-dihydrouridine in mRNA + NADP(+) = a uridine in mRNA + NADPH + H(+)</text>
        <dbReference type="Rhea" id="RHEA:69855"/>
        <dbReference type="Rhea" id="RHEA-COMP:14658"/>
        <dbReference type="Rhea" id="RHEA-COMP:17789"/>
        <dbReference type="ChEBI" id="CHEBI:15378"/>
        <dbReference type="ChEBI" id="CHEBI:57783"/>
        <dbReference type="ChEBI" id="CHEBI:58349"/>
        <dbReference type="ChEBI" id="CHEBI:65315"/>
        <dbReference type="ChEBI" id="CHEBI:74443"/>
    </reaction>
    <physiologicalReaction direction="right-to-left" evidence="8">
        <dbReference type="Rhea" id="RHEA:69857"/>
    </physiologicalReaction>
</comment>
<evidence type="ECO:0000256" key="4">
    <source>
        <dbReference type="ARBA" id="ARBA00022771"/>
    </source>
</evidence>
<dbReference type="EC" id="1.3.1.89" evidence="2"/>
<evidence type="ECO:0000256" key="5">
    <source>
        <dbReference type="ARBA" id="ARBA00031322"/>
    </source>
</evidence>
<keyword evidence="4" id="KW-0862">Zinc</keyword>
<keyword evidence="12" id="KW-1185">Reference proteome</keyword>
<evidence type="ECO:0000256" key="8">
    <source>
        <dbReference type="ARBA" id="ARBA00049447"/>
    </source>
</evidence>
<feature type="domain" description="DUS-like FMN-binding" evidence="10">
    <location>
        <begin position="4"/>
        <end position="63"/>
    </location>
</feature>
<dbReference type="PANTHER" id="PTHR45846:SF1">
    <property type="entry name" value="TRNA-DIHYDROURIDINE(47) SYNTHASE [NAD(P)(+)]-LIKE"/>
    <property type="match status" value="1"/>
</dbReference>
<dbReference type="PANTHER" id="PTHR45846">
    <property type="entry name" value="TRNA-DIHYDROURIDINE(47) SYNTHASE [NAD(P)(+)]-LIKE"/>
    <property type="match status" value="1"/>
</dbReference>
<dbReference type="AlphaFoldDB" id="A0AAD6TPG1"/>
<evidence type="ECO:0000259" key="10">
    <source>
        <dbReference type="Pfam" id="PF01207"/>
    </source>
</evidence>
<comment type="catalytic activity">
    <reaction evidence="7">
        <text>a 5,6-dihydrouridine in mRNA + NAD(+) = a uridine in mRNA + NADH + H(+)</text>
        <dbReference type="Rhea" id="RHEA:69851"/>
        <dbReference type="Rhea" id="RHEA-COMP:14658"/>
        <dbReference type="Rhea" id="RHEA-COMP:17789"/>
        <dbReference type="ChEBI" id="CHEBI:15378"/>
        <dbReference type="ChEBI" id="CHEBI:57540"/>
        <dbReference type="ChEBI" id="CHEBI:57945"/>
        <dbReference type="ChEBI" id="CHEBI:65315"/>
        <dbReference type="ChEBI" id="CHEBI:74443"/>
    </reaction>
    <physiologicalReaction direction="right-to-left" evidence="7">
        <dbReference type="Rhea" id="RHEA:69853"/>
    </physiologicalReaction>
</comment>
<dbReference type="InterPro" id="IPR013785">
    <property type="entry name" value="Aldolase_TIM"/>
</dbReference>
<dbReference type="EMBL" id="JARJCN010000095">
    <property type="protein sequence ID" value="KAJ7075475.1"/>
    <property type="molecule type" value="Genomic_DNA"/>
</dbReference>
<proteinExistence type="inferred from homology"/>
<dbReference type="GO" id="GO:0102265">
    <property type="term" value="F:tRNA-dihydrouridine47 synthase activity"/>
    <property type="evidence" value="ECO:0007669"/>
    <property type="project" value="UniProtKB-EC"/>
</dbReference>
<evidence type="ECO:0000256" key="3">
    <source>
        <dbReference type="ARBA" id="ARBA00022143"/>
    </source>
</evidence>
<dbReference type="SUPFAM" id="SSF51395">
    <property type="entry name" value="FMN-linked oxidoreductases"/>
    <property type="match status" value="1"/>
</dbReference>
<comment type="catalytic activity">
    <reaction evidence="9">
        <text>5,6-dihydrouridine(47) in tRNA + NADP(+) = uridine(47) in tRNA + NADPH + H(+)</text>
        <dbReference type="Rhea" id="RHEA:53360"/>
        <dbReference type="Rhea" id="RHEA-COMP:13539"/>
        <dbReference type="Rhea" id="RHEA-COMP:13540"/>
        <dbReference type="ChEBI" id="CHEBI:15378"/>
        <dbReference type="ChEBI" id="CHEBI:57783"/>
        <dbReference type="ChEBI" id="CHEBI:58349"/>
        <dbReference type="ChEBI" id="CHEBI:65315"/>
        <dbReference type="ChEBI" id="CHEBI:74443"/>
        <dbReference type="EC" id="1.3.1.89"/>
    </reaction>
    <physiologicalReaction direction="right-to-left" evidence="9">
        <dbReference type="Rhea" id="RHEA:53362"/>
    </physiologicalReaction>
</comment>
<evidence type="ECO:0000313" key="11">
    <source>
        <dbReference type="EMBL" id="KAJ7075475.1"/>
    </source>
</evidence>
<feature type="non-terminal residue" evidence="11">
    <location>
        <position position="1"/>
    </location>
</feature>
<dbReference type="InterPro" id="IPR035587">
    <property type="entry name" value="DUS-like_FMN-bd"/>
</dbReference>
<name>A0AAD6TPG1_9AGAR</name>
<dbReference type="GO" id="GO:0008270">
    <property type="term" value="F:zinc ion binding"/>
    <property type="evidence" value="ECO:0007669"/>
    <property type="project" value="UniProtKB-KW"/>
</dbReference>
<evidence type="ECO:0000313" key="12">
    <source>
        <dbReference type="Proteomes" id="UP001222325"/>
    </source>
</evidence>
<feature type="non-terminal residue" evidence="11">
    <location>
        <position position="87"/>
    </location>
</feature>
<evidence type="ECO:0000256" key="6">
    <source>
        <dbReference type="ARBA" id="ARBA00048266"/>
    </source>
</evidence>
<comment type="caution">
    <text evidence="11">The sequence shown here is derived from an EMBL/GenBank/DDBJ whole genome shotgun (WGS) entry which is preliminary data.</text>
</comment>
<keyword evidence="4" id="KW-0479">Metal-binding</keyword>
<evidence type="ECO:0000256" key="7">
    <source>
        <dbReference type="ARBA" id="ARBA00048342"/>
    </source>
</evidence>
<keyword evidence="4" id="KW-0863">Zinc-finger</keyword>
<protein>
    <recommendedName>
        <fullName evidence="3">tRNA-dihydrouridine(47) synthase [NAD(P)(+)]</fullName>
        <ecNumber evidence="2">1.3.1.89</ecNumber>
    </recommendedName>
    <alternativeName>
        <fullName evidence="5">tRNA-dihydrouridine synthase 3</fullName>
    </alternativeName>
</protein>
<sequence length="87" mass="9677">VPRVPIFGGGDAFSAAGYWDCVVASTVDGVMVARGALIKPWIFTEIKEHREWDISARERLEGVRRYAEYGLTHFGTDTAGVNSARRY</sequence>
<evidence type="ECO:0000256" key="9">
    <source>
        <dbReference type="ARBA" id="ARBA00049513"/>
    </source>
</evidence>
<evidence type="ECO:0000256" key="1">
    <source>
        <dbReference type="ARBA" id="ARBA00005451"/>
    </source>
</evidence>
<dbReference type="Proteomes" id="UP001222325">
    <property type="component" value="Unassembled WGS sequence"/>
</dbReference>
<evidence type="ECO:0000256" key="2">
    <source>
        <dbReference type="ARBA" id="ARBA00012376"/>
    </source>
</evidence>
<dbReference type="Gene3D" id="3.20.20.70">
    <property type="entry name" value="Aldolase class I"/>
    <property type="match status" value="1"/>
</dbReference>
<dbReference type="GO" id="GO:0003723">
    <property type="term" value="F:RNA binding"/>
    <property type="evidence" value="ECO:0007669"/>
    <property type="project" value="TreeGrafter"/>
</dbReference>
<gene>
    <name evidence="11" type="ORF">B0H15DRAFT_763495</name>
</gene>
<reference evidence="11" key="1">
    <citation type="submission" date="2023-03" db="EMBL/GenBank/DDBJ databases">
        <title>Massive genome expansion in bonnet fungi (Mycena s.s.) driven by repeated elements and novel gene families across ecological guilds.</title>
        <authorList>
            <consortium name="Lawrence Berkeley National Laboratory"/>
            <person name="Harder C.B."/>
            <person name="Miyauchi S."/>
            <person name="Viragh M."/>
            <person name="Kuo A."/>
            <person name="Thoen E."/>
            <person name="Andreopoulos B."/>
            <person name="Lu D."/>
            <person name="Skrede I."/>
            <person name="Drula E."/>
            <person name="Henrissat B."/>
            <person name="Morin E."/>
            <person name="Kohler A."/>
            <person name="Barry K."/>
            <person name="LaButti K."/>
            <person name="Morin E."/>
            <person name="Salamov A."/>
            <person name="Lipzen A."/>
            <person name="Mereny Z."/>
            <person name="Hegedus B."/>
            <person name="Baldrian P."/>
            <person name="Stursova M."/>
            <person name="Weitz H."/>
            <person name="Taylor A."/>
            <person name="Grigoriev I.V."/>
            <person name="Nagy L.G."/>
            <person name="Martin F."/>
            <person name="Kauserud H."/>
        </authorList>
    </citation>
    <scope>NUCLEOTIDE SEQUENCE</scope>
    <source>
        <strain evidence="11">CBHHK173m</strain>
    </source>
</reference>
<comment type="similarity">
    <text evidence="1">Belongs to the Dus family. Dus3 subfamily.</text>
</comment>
<comment type="catalytic activity">
    <reaction evidence="6">
        <text>5,6-dihydrouridine(47) in tRNA + NAD(+) = uridine(47) in tRNA + NADH + H(+)</text>
        <dbReference type="Rhea" id="RHEA:53364"/>
        <dbReference type="Rhea" id="RHEA-COMP:13539"/>
        <dbReference type="Rhea" id="RHEA-COMP:13540"/>
        <dbReference type="ChEBI" id="CHEBI:15378"/>
        <dbReference type="ChEBI" id="CHEBI:57540"/>
        <dbReference type="ChEBI" id="CHEBI:57945"/>
        <dbReference type="ChEBI" id="CHEBI:65315"/>
        <dbReference type="ChEBI" id="CHEBI:74443"/>
        <dbReference type="EC" id="1.3.1.89"/>
    </reaction>
    <physiologicalReaction direction="right-to-left" evidence="6">
        <dbReference type="Rhea" id="RHEA:53366"/>
    </physiologicalReaction>
</comment>
<dbReference type="Pfam" id="PF01207">
    <property type="entry name" value="Dus"/>
    <property type="match status" value="1"/>
</dbReference>
<organism evidence="11 12">
    <name type="scientific">Mycena belliarum</name>
    <dbReference type="NCBI Taxonomy" id="1033014"/>
    <lineage>
        <taxon>Eukaryota</taxon>
        <taxon>Fungi</taxon>
        <taxon>Dikarya</taxon>
        <taxon>Basidiomycota</taxon>
        <taxon>Agaricomycotina</taxon>
        <taxon>Agaricomycetes</taxon>
        <taxon>Agaricomycetidae</taxon>
        <taxon>Agaricales</taxon>
        <taxon>Marasmiineae</taxon>
        <taxon>Mycenaceae</taxon>
        <taxon>Mycena</taxon>
    </lineage>
</organism>
<accession>A0AAD6TPG1</accession>